<evidence type="ECO:0000313" key="15">
    <source>
        <dbReference type="Proteomes" id="UP000177418"/>
    </source>
</evidence>
<evidence type="ECO:0000313" key="14">
    <source>
        <dbReference type="EMBL" id="OGK53000.1"/>
    </source>
</evidence>
<evidence type="ECO:0000256" key="10">
    <source>
        <dbReference type="PIRNR" id="PIRNR003097"/>
    </source>
</evidence>
<accession>A0A1F7JBK7</accession>
<comment type="similarity">
    <text evidence="2 10">Belongs to the ABC-4 integral membrane protein family. FtsX subfamily.</text>
</comment>
<keyword evidence="6 11" id="KW-0812">Transmembrane</keyword>
<evidence type="ECO:0000256" key="2">
    <source>
        <dbReference type="ARBA" id="ARBA00007379"/>
    </source>
</evidence>
<comment type="subcellular location">
    <subcellularLocation>
        <location evidence="1">Cell membrane</location>
        <topology evidence="1">Multi-pass membrane protein</topology>
    </subcellularLocation>
</comment>
<dbReference type="Proteomes" id="UP000177418">
    <property type="component" value="Unassembled WGS sequence"/>
</dbReference>
<feature type="domain" description="ABC3 transporter permease C-terminal" evidence="12">
    <location>
        <begin position="164"/>
        <end position="298"/>
    </location>
</feature>
<feature type="transmembrane region" description="Helical" evidence="11">
    <location>
        <begin position="162"/>
        <end position="188"/>
    </location>
</feature>
<name>A0A1F7JBK7_9BACT</name>
<proteinExistence type="inferred from homology"/>
<evidence type="ECO:0000256" key="11">
    <source>
        <dbReference type="SAM" id="Phobius"/>
    </source>
</evidence>
<evidence type="ECO:0000256" key="3">
    <source>
        <dbReference type="ARBA" id="ARBA00021907"/>
    </source>
</evidence>
<dbReference type="PANTHER" id="PTHR47755">
    <property type="entry name" value="CELL DIVISION PROTEIN FTSX"/>
    <property type="match status" value="1"/>
</dbReference>
<organism evidence="14 15">
    <name type="scientific">Candidatus Roizmanbacteria bacterium RIFCSPLOWO2_02_FULL_36_11</name>
    <dbReference type="NCBI Taxonomy" id="1802071"/>
    <lineage>
        <taxon>Bacteria</taxon>
        <taxon>Candidatus Roizmaniibacteriota</taxon>
    </lineage>
</organism>
<feature type="domain" description="FtsX extracellular" evidence="13">
    <location>
        <begin position="51"/>
        <end position="142"/>
    </location>
</feature>
<dbReference type="GO" id="GO:0051301">
    <property type="term" value="P:cell division"/>
    <property type="evidence" value="ECO:0007669"/>
    <property type="project" value="UniProtKB-KW"/>
</dbReference>
<keyword evidence="5 10" id="KW-0132">Cell division</keyword>
<keyword evidence="4 10" id="KW-1003">Cell membrane</keyword>
<protein>
    <recommendedName>
        <fullName evidence="3 10">Cell division protein FtsX</fullName>
    </recommendedName>
</protein>
<feature type="transmembrane region" description="Helical" evidence="11">
    <location>
        <begin position="269"/>
        <end position="292"/>
    </location>
</feature>
<dbReference type="Gene3D" id="3.30.70.3040">
    <property type="match status" value="1"/>
</dbReference>
<evidence type="ECO:0000256" key="7">
    <source>
        <dbReference type="ARBA" id="ARBA00022989"/>
    </source>
</evidence>
<feature type="transmembrane region" description="Helical" evidence="11">
    <location>
        <begin position="21"/>
        <end position="43"/>
    </location>
</feature>
<dbReference type="GO" id="GO:0005886">
    <property type="term" value="C:plasma membrane"/>
    <property type="evidence" value="ECO:0007669"/>
    <property type="project" value="UniProtKB-SubCell"/>
</dbReference>
<keyword evidence="7 11" id="KW-1133">Transmembrane helix</keyword>
<dbReference type="InterPro" id="IPR004513">
    <property type="entry name" value="FtsX"/>
</dbReference>
<evidence type="ECO:0000259" key="12">
    <source>
        <dbReference type="Pfam" id="PF02687"/>
    </source>
</evidence>
<comment type="caution">
    <text evidence="14">The sequence shown here is derived from an EMBL/GenBank/DDBJ whole genome shotgun (WGS) entry which is preliminary data.</text>
</comment>
<reference evidence="14 15" key="1">
    <citation type="journal article" date="2016" name="Nat. Commun.">
        <title>Thousands of microbial genomes shed light on interconnected biogeochemical processes in an aquifer system.</title>
        <authorList>
            <person name="Anantharaman K."/>
            <person name="Brown C.T."/>
            <person name="Hug L.A."/>
            <person name="Sharon I."/>
            <person name="Castelle C.J."/>
            <person name="Probst A.J."/>
            <person name="Thomas B.C."/>
            <person name="Singh A."/>
            <person name="Wilkins M.J."/>
            <person name="Karaoz U."/>
            <person name="Brodie E.L."/>
            <person name="Williams K.H."/>
            <person name="Hubbard S.S."/>
            <person name="Banfield J.F."/>
        </authorList>
    </citation>
    <scope>NUCLEOTIDE SEQUENCE [LARGE SCALE GENOMIC DNA]</scope>
</reference>
<dbReference type="Pfam" id="PF18075">
    <property type="entry name" value="FtsX_ECD"/>
    <property type="match status" value="1"/>
</dbReference>
<evidence type="ECO:0000259" key="13">
    <source>
        <dbReference type="Pfam" id="PF18075"/>
    </source>
</evidence>
<dbReference type="PIRSF" id="PIRSF003097">
    <property type="entry name" value="FtsX"/>
    <property type="match status" value="1"/>
</dbReference>
<dbReference type="Pfam" id="PF02687">
    <property type="entry name" value="FtsX"/>
    <property type="match status" value="1"/>
</dbReference>
<dbReference type="EMBL" id="MGAV01000026">
    <property type="protein sequence ID" value="OGK53000.1"/>
    <property type="molecule type" value="Genomic_DNA"/>
</dbReference>
<dbReference type="InterPro" id="IPR040690">
    <property type="entry name" value="FtsX_ECD"/>
</dbReference>
<gene>
    <name evidence="14" type="ORF">A3H78_02190</name>
</gene>
<dbReference type="PANTHER" id="PTHR47755:SF1">
    <property type="entry name" value="CELL DIVISION PROTEIN FTSX"/>
    <property type="match status" value="1"/>
</dbReference>
<dbReference type="AlphaFoldDB" id="A0A1F7JBK7"/>
<evidence type="ECO:0000256" key="5">
    <source>
        <dbReference type="ARBA" id="ARBA00022618"/>
    </source>
</evidence>
<sequence length="299" mass="34063">MNEILKSIKRTPYQSLASFMILFFTLFLSLFFFSLTSFSYGFLSYVETKPEVTVYFDTKTKEADILKIRDTMTKSGKVSDINYTSQEDALKIYRELNKDNPLLLEMVSADILPSSLGIYAKKPVYLSEIAEYLKKQPGVDEVEFQKNIVDKLITVTSIMRHITMFIFLFLILISFIVLMTTTAFKIALKKDEIELLQLLGASNGYIRQPFLLEGLTFGFVSATVAFVLFYGIFFYLQPFLNSYLNGISTLPFYNFGDLGLYVWPPSMSYILISFLATSLFGMAIGLFGNLIATSKYIKS</sequence>
<evidence type="ECO:0000256" key="8">
    <source>
        <dbReference type="ARBA" id="ARBA00023136"/>
    </source>
</evidence>
<feature type="transmembrane region" description="Helical" evidence="11">
    <location>
        <begin position="209"/>
        <end position="236"/>
    </location>
</feature>
<evidence type="ECO:0000256" key="6">
    <source>
        <dbReference type="ARBA" id="ARBA00022692"/>
    </source>
</evidence>
<evidence type="ECO:0000256" key="1">
    <source>
        <dbReference type="ARBA" id="ARBA00004651"/>
    </source>
</evidence>
<keyword evidence="9 10" id="KW-0131">Cell cycle</keyword>
<evidence type="ECO:0000256" key="9">
    <source>
        <dbReference type="ARBA" id="ARBA00023306"/>
    </source>
</evidence>
<evidence type="ECO:0000256" key="4">
    <source>
        <dbReference type="ARBA" id="ARBA00022475"/>
    </source>
</evidence>
<keyword evidence="8 10" id="KW-0472">Membrane</keyword>
<dbReference type="InterPro" id="IPR003838">
    <property type="entry name" value="ABC3_permease_C"/>
</dbReference>